<organism evidence="9 10">
    <name type="scientific">Exiguobacterium aestuarii</name>
    <dbReference type="NCBI Taxonomy" id="273527"/>
    <lineage>
        <taxon>Bacteria</taxon>
        <taxon>Bacillati</taxon>
        <taxon>Bacillota</taxon>
        <taxon>Bacilli</taxon>
        <taxon>Bacillales</taxon>
        <taxon>Bacillales Family XII. Incertae Sedis</taxon>
        <taxon>Exiguobacterium</taxon>
    </lineage>
</organism>
<feature type="transmembrane region" description="Helical" evidence="7">
    <location>
        <begin position="90"/>
        <end position="118"/>
    </location>
</feature>
<evidence type="ECO:0000256" key="7">
    <source>
        <dbReference type="SAM" id="Phobius"/>
    </source>
</evidence>
<feature type="transmembrane region" description="Helical" evidence="7">
    <location>
        <begin position="487"/>
        <end position="520"/>
    </location>
</feature>
<comment type="subcellular location">
    <subcellularLocation>
        <location evidence="1">Membrane</location>
        <topology evidence="1">Multi-pass membrane protein</topology>
    </subcellularLocation>
</comment>
<keyword evidence="5 7" id="KW-1133">Transmembrane helix</keyword>
<dbReference type="InterPro" id="IPR004680">
    <property type="entry name" value="Cit_transptr-like_dom"/>
</dbReference>
<keyword evidence="10" id="KW-1185">Reference proteome</keyword>
<keyword evidence="2" id="KW-0813">Transport</keyword>
<evidence type="ECO:0000256" key="5">
    <source>
        <dbReference type="ARBA" id="ARBA00022989"/>
    </source>
</evidence>
<feature type="transmembrane region" description="Helical" evidence="7">
    <location>
        <begin position="532"/>
        <end position="550"/>
    </location>
</feature>
<dbReference type="Pfam" id="PF02080">
    <property type="entry name" value="TrkA_C"/>
    <property type="match status" value="1"/>
</dbReference>
<evidence type="ECO:0000256" key="6">
    <source>
        <dbReference type="ARBA" id="ARBA00023136"/>
    </source>
</evidence>
<dbReference type="Proteomes" id="UP001596439">
    <property type="component" value="Unassembled WGS sequence"/>
</dbReference>
<keyword evidence="6 7" id="KW-0472">Membrane</keyword>
<dbReference type="SUPFAM" id="SSF116726">
    <property type="entry name" value="TrkA C-terminal domain-like"/>
    <property type="match status" value="1"/>
</dbReference>
<evidence type="ECO:0000256" key="1">
    <source>
        <dbReference type="ARBA" id="ARBA00004141"/>
    </source>
</evidence>
<dbReference type="PANTHER" id="PTHR43652:SF1">
    <property type="entry name" value="RESPONSE REGULATOR"/>
    <property type="match status" value="1"/>
</dbReference>
<name>A0ABW2PM63_9BACL</name>
<proteinExistence type="predicted"/>
<evidence type="ECO:0000256" key="3">
    <source>
        <dbReference type="ARBA" id="ARBA00022692"/>
    </source>
</evidence>
<evidence type="ECO:0000259" key="8">
    <source>
        <dbReference type="PROSITE" id="PS51202"/>
    </source>
</evidence>
<dbReference type="Pfam" id="PF03600">
    <property type="entry name" value="CitMHS"/>
    <property type="match status" value="1"/>
</dbReference>
<feature type="transmembrane region" description="Helical" evidence="7">
    <location>
        <begin position="168"/>
        <end position="188"/>
    </location>
</feature>
<evidence type="ECO:0000256" key="4">
    <source>
        <dbReference type="ARBA" id="ARBA00022737"/>
    </source>
</evidence>
<gene>
    <name evidence="9" type="ORF">ACFQO8_10420</name>
</gene>
<dbReference type="EMBL" id="JBHTCE010000001">
    <property type="protein sequence ID" value="MFC7390568.1"/>
    <property type="molecule type" value="Genomic_DNA"/>
</dbReference>
<dbReference type="InterPro" id="IPR006037">
    <property type="entry name" value="RCK_C"/>
</dbReference>
<comment type="caution">
    <text evidence="9">The sequence shown here is derived from an EMBL/GenBank/DDBJ whole genome shotgun (WGS) entry which is preliminary data.</text>
</comment>
<protein>
    <submittedName>
        <fullName evidence="9">SLC13 family permease</fullName>
    </submittedName>
</protein>
<dbReference type="InterPro" id="IPR036721">
    <property type="entry name" value="RCK_C_sf"/>
</dbReference>
<sequence length="592" mass="64646">MWTVLILVVMILFFITGWLRADLVALIGLLGLVLTEQLTPSEAMAGFSNSVVLMIAGLFIVGAGLFHSGLAERLASMLIPYANGSETRLFYLFMLTVTVLSSVMSNTGTVALLIPVVMAMTRQIKQSAKGYLMPLAFFSSIGGTMTLIGTPPNLVAAESLRGLIDVPIGFFSLFPIGAVVMFVGLLYFRLIGNRLLDQGRSREWDEGGAIESINPNVYVMSIDASHPLIGKRLNDLKWSHDGVIVLKERIRGIGKHYETARADTVLRAGSLLVSGDEQRVRSLSEQQHIPFQKVEATNVYDKTGGIVMFTVPGSSQLVGRCLHESQLRNAFHVNVLRVIRPQEEIAQVRLKDTPLKQGDLLMVQGKWEDLERVEQETRLLLSNERVTDVANRTVSSHHQLAAGVIMVMMMTMFVFEWVDPTVAVWLAALAMVMSGAVRHLDVAYQSIQWSSLVLIAAMIPVGTALEKAGVMAWLVDWIGQSFAGFGPAWVLVVLFLATMVLSQIISNTATAILFIPLAIALSESMAVSPVPFVIAVAISASLAFMTPFGSPTNAMVFSVGDYRFMDFVKVGVPLQLLTGIVGILMILLLFPF</sequence>
<feature type="transmembrane region" description="Helical" evidence="7">
    <location>
        <begin position="400"/>
        <end position="417"/>
    </location>
</feature>
<reference evidence="10" key="1">
    <citation type="journal article" date="2019" name="Int. J. Syst. Evol. Microbiol.">
        <title>The Global Catalogue of Microorganisms (GCM) 10K type strain sequencing project: providing services to taxonomists for standard genome sequencing and annotation.</title>
        <authorList>
            <consortium name="The Broad Institute Genomics Platform"/>
            <consortium name="The Broad Institute Genome Sequencing Center for Infectious Disease"/>
            <person name="Wu L."/>
            <person name="Ma J."/>
        </authorList>
    </citation>
    <scope>NUCLEOTIDE SEQUENCE [LARGE SCALE GENOMIC DNA]</scope>
    <source>
        <strain evidence="10">CCUG 55590</strain>
    </source>
</reference>
<dbReference type="PANTHER" id="PTHR43652">
    <property type="entry name" value="BASIC AMINO ACID ANTIPORTER YFCC-RELATED"/>
    <property type="match status" value="1"/>
</dbReference>
<evidence type="ECO:0000313" key="10">
    <source>
        <dbReference type="Proteomes" id="UP001596439"/>
    </source>
</evidence>
<dbReference type="CDD" id="cd01115">
    <property type="entry name" value="SLC13_permease"/>
    <property type="match status" value="1"/>
</dbReference>
<feature type="transmembrane region" description="Helical" evidence="7">
    <location>
        <begin position="423"/>
        <end position="440"/>
    </location>
</feature>
<keyword evidence="3 7" id="KW-0812">Transmembrane</keyword>
<accession>A0ABW2PM63</accession>
<keyword evidence="4" id="KW-0677">Repeat</keyword>
<feature type="domain" description="RCK C-terminal" evidence="8">
    <location>
        <begin position="294"/>
        <end position="379"/>
    </location>
</feature>
<dbReference type="PROSITE" id="PS51202">
    <property type="entry name" value="RCK_C"/>
    <property type="match status" value="1"/>
</dbReference>
<evidence type="ECO:0000256" key="2">
    <source>
        <dbReference type="ARBA" id="ARBA00022448"/>
    </source>
</evidence>
<feature type="transmembrane region" description="Helical" evidence="7">
    <location>
        <begin position="6"/>
        <end position="34"/>
    </location>
</feature>
<dbReference type="InterPro" id="IPR051679">
    <property type="entry name" value="DASS-Related_Transporters"/>
</dbReference>
<feature type="transmembrane region" description="Helical" evidence="7">
    <location>
        <begin position="130"/>
        <end position="148"/>
    </location>
</feature>
<feature type="transmembrane region" description="Helical" evidence="7">
    <location>
        <begin position="570"/>
        <end position="590"/>
    </location>
</feature>
<feature type="transmembrane region" description="Helical" evidence="7">
    <location>
        <begin position="452"/>
        <end position="475"/>
    </location>
</feature>
<dbReference type="RefSeq" id="WP_214789724.1">
    <property type="nucleotide sequence ID" value="NZ_JBHSGY010000001.1"/>
</dbReference>
<dbReference type="Gene3D" id="3.30.70.1450">
    <property type="entry name" value="Regulator of K+ conductance, C-terminal domain"/>
    <property type="match status" value="1"/>
</dbReference>
<evidence type="ECO:0000313" key="9">
    <source>
        <dbReference type="EMBL" id="MFC7390568.1"/>
    </source>
</evidence>
<feature type="transmembrane region" description="Helical" evidence="7">
    <location>
        <begin position="46"/>
        <end position="70"/>
    </location>
</feature>